<dbReference type="RefSeq" id="XP_075098973.1">
    <property type="nucleotide sequence ID" value="XM_075242872.1"/>
</dbReference>
<evidence type="ECO:0000313" key="1">
    <source>
        <dbReference type="Proteomes" id="UP000790787"/>
    </source>
</evidence>
<reference evidence="1" key="1">
    <citation type="journal article" date="2014" name="Nat. Commun.">
        <title>The tobacco genome sequence and its comparison with those of tomato and potato.</title>
        <authorList>
            <person name="Sierro N."/>
            <person name="Battey J.N."/>
            <person name="Ouadi S."/>
            <person name="Bakaher N."/>
            <person name="Bovet L."/>
            <person name="Willig A."/>
            <person name="Goepfert S."/>
            <person name="Peitsch M.C."/>
            <person name="Ivanov N.V."/>
        </authorList>
    </citation>
    <scope>NUCLEOTIDE SEQUENCE [LARGE SCALE GENOMIC DNA]</scope>
</reference>
<name>A0AC58TP18_TOBAC</name>
<protein>
    <submittedName>
        <fullName evidence="2">Calcineurin B-like protein 4 isoform X1</fullName>
    </submittedName>
</protein>
<proteinExistence type="predicted"/>
<evidence type="ECO:0000313" key="2">
    <source>
        <dbReference type="RefSeq" id="XP_075098973.1"/>
    </source>
</evidence>
<organism evidence="1 2">
    <name type="scientific">Nicotiana tabacum</name>
    <name type="common">Common tobacco</name>
    <dbReference type="NCBI Taxonomy" id="4097"/>
    <lineage>
        <taxon>Eukaryota</taxon>
        <taxon>Viridiplantae</taxon>
        <taxon>Streptophyta</taxon>
        <taxon>Embryophyta</taxon>
        <taxon>Tracheophyta</taxon>
        <taxon>Spermatophyta</taxon>
        <taxon>Magnoliopsida</taxon>
        <taxon>eudicotyledons</taxon>
        <taxon>Gunneridae</taxon>
        <taxon>Pentapetalae</taxon>
        <taxon>asterids</taxon>
        <taxon>lamiids</taxon>
        <taxon>Solanales</taxon>
        <taxon>Solanaceae</taxon>
        <taxon>Nicotianoideae</taxon>
        <taxon>Nicotianeae</taxon>
        <taxon>Nicotiana</taxon>
    </lineage>
</organism>
<accession>A0AC58TP18</accession>
<dbReference type="Proteomes" id="UP000790787">
    <property type="component" value="Chromosome 22"/>
</dbReference>
<gene>
    <name evidence="2" type="primary">LOC107818907</name>
</gene>
<reference evidence="2" key="2">
    <citation type="submission" date="2025-08" db="UniProtKB">
        <authorList>
            <consortium name="RefSeq"/>
        </authorList>
    </citation>
    <scope>IDENTIFICATION</scope>
    <source>
        <tissue evidence="2">Leaf</tissue>
    </source>
</reference>
<keyword evidence="1" id="KW-1185">Reference proteome</keyword>
<sequence length="114" mass="13157">MVIAAATQPHQLKVFAVAFQLYDLRKTGYIEREELKEMVLALLHESYLILSDDIIEMIVDKILYMLWQRKSGHALVEIIKHFSAILQGEFTIGSDKFSIQSTYSYGSYSLMIHN</sequence>